<keyword evidence="5" id="KW-0479">Metal-binding</keyword>
<protein>
    <submittedName>
        <fullName evidence="16">Sterol desaturase family protein</fullName>
    </submittedName>
</protein>
<comment type="cofactor">
    <cofactor evidence="1">
        <name>Zn(2+)</name>
        <dbReference type="ChEBI" id="CHEBI:29105"/>
    </cofactor>
</comment>
<evidence type="ECO:0000256" key="6">
    <source>
        <dbReference type="ARBA" id="ARBA00022824"/>
    </source>
</evidence>
<proteinExistence type="predicted"/>
<feature type="domain" description="Fatty acid hydroxylase" evidence="15">
    <location>
        <begin position="48"/>
        <end position="179"/>
    </location>
</feature>
<keyword evidence="6" id="KW-0256">Endoplasmic reticulum</keyword>
<accession>A0ABT7YAU3</accession>
<organism evidence="16 17">
    <name type="scientific">Algoriphagus sediminis</name>
    <dbReference type="NCBI Taxonomy" id="3057113"/>
    <lineage>
        <taxon>Bacteria</taxon>
        <taxon>Pseudomonadati</taxon>
        <taxon>Bacteroidota</taxon>
        <taxon>Cytophagia</taxon>
        <taxon>Cytophagales</taxon>
        <taxon>Cyclobacteriaceae</taxon>
        <taxon>Algoriphagus</taxon>
    </lineage>
</organism>
<dbReference type="EMBL" id="JAUEPH010000002">
    <property type="protein sequence ID" value="MDN3203646.1"/>
    <property type="molecule type" value="Genomic_DNA"/>
</dbReference>
<feature type="transmembrane region" description="Helical" evidence="14">
    <location>
        <begin position="39"/>
        <end position="56"/>
    </location>
</feature>
<dbReference type="PANTHER" id="PTHR12863:SF1">
    <property type="entry name" value="FATTY ACID 2-HYDROXYLASE"/>
    <property type="match status" value="1"/>
</dbReference>
<keyword evidence="8" id="KW-0862">Zinc</keyword>
<keyword evidence="4 14" id="KW-0812">Transmembrane</keyword>
<evidence type="ECO:0000256" key="1">
    <source>
        <dbReference type="ARBA" id="ARBA00001947"/>
    </source>
</evidence>
<evidence type="ECO:0000256" key="7">
    <source>
        <dbReference type="ARBA" id="ARBA00022832"/>
    </source>
</evidence>
<evidence type="ECO:0000256" key="2">
    <source>
        <dbReference type="ARBA" id="ARBA00004477"/>
    </source>
</evidence>
<evidence type="ECO:0000256" key="13">
    <source>
        <dbReference type="ARBA" id="ARBA00023160"/>
    </source>
</evidence>
<name>A0ABT7YAU3_9BACT</name>
<evidence type="ECO:0000259" key="15">
    <source>
        <dbReference type="Pfam" id="PF04116"/>
    </source>
</evidence>
<evidence type="ECO:0000256" key="10">
    <source>
        <dbReference type="ARBA" id="ARBA00023002"/>
    </source>
</evidence>
<evidence type="ECO:0000256" key="14">
    <source>
        <dbReference type="SAM" id="Phobius"/>
    </source>
</evidence>
<reference evidence="16" key="1">
    <citation type="submission" date="2023-06" db="EMBL/GenBank/DDBJ databases">
        <title>Robiginitalea aurantiacus sp. nov. and Algoriphagus sediminis sp. nov., isolated from coastal sediment.</title>
        <authorList>
            <person name="Zhou Z.Y."/>
            <person name="An J."/>
            <person name="Jia Y.W."/>
            <person name="Du Z.J."/>
        </authorList>
    </citation>
    <scope>NUCLEOTIDE SEQUENCE</scope>
    <source>
        <strain evidence="16">C2-7</strain>
    </source>
</reference>
<dbReference type="Proteomes" id="UP001171916">
    <property type="component" value="Unassembled WGS sequence"/>
</dbReference>
<keyword evidence="12 14" id="KW-0472">Membrane</keyword>
<feature type="transmembrane region" description="Helical" evidence="14">
    <location>
        <begin position="12"/>
        <end position="33"/>
    </location>
</feature>
<feature type="transmembrane region" description="Helical" evidence="14">
    <location>
        <begin position="94"/>
        <end position="113"/>
    </location>
</feature>
<dbReference type="InterPro" id="IPR014430">
    <property type="entry name" value="Scs7"/>
</dbReference>
<evidence type="ECO:0000313" key="17">
    <source>
        <dbReference type="Proteomes" id="UP001171916"/>
    </source>
</evidence>
<dbReference type="Pfam" id="PF04116">
    <property type="entry name" value="FA_hydroxylase"/>
    <property type="match status" value="1"/>
</dbReference>
<keyword evidence="11" id="KW-0443">Lipid metabolism</keyword>
<keyword evidence="17" id="KW-1185">Reference proteome</keyword>
<evidence type="ECO:0000256" key="9">
    <source>
        <dbReference type="ARBA" id="ARBA00022989"/>
    </source>
</evidence>
<dbReference type="PANTHER" id="PTHR12863">
    <property type="entry name" value="FATTY ACID HYDROXYLASE"/>
    <property type="match status" value="1"/>
</dbReference>
<evidence type="ECO:0000256" key="4">
    <source>
        <dbReference type="ARBA" id="ARBA00022692"/>
    </source>
</evidence>
<comment type="caution">
    <text evidence="16">The sequence shown here is derived from an EMBL/GenBank/DDBJ whole genome shotgun (WGS) entry which is preliminary data.</text>
</comment>
<keyword evidence="7" id="KW-0276">Fatty acid metabolism</keyword>
<gene>
    <name evidence="16" type="ORF">QVH07_05780</name>
</gene>
<evidence type="ECO:0000256" key="8">
    <source>
        <dbReference type="ARBA" id="ARBA00022833"/>
    </source>
</evidence>
<evidence type="ECO:0000256" key="11">
    <source>
        <dbReference type="ARBA" id="ARBA00023098"/>
    </source>
</evidence>
<evidence type="ECO:0000256" key="5">
    <source>
        <dbReference type="ARBA" id="ARBA00022723"/>
    </source>
</evidence>
<keyword evidence="13" id="KW-0275">Fatty acid biosynthesis</keyword>
<keyword evidence="9 14" id="KW-1133">Transmembrane helix</keyword>
<evidence type="ECO:0000313" key="16">
    <source>
        <dbReference type="EMBL" id="MDN3203646.1"/>
    </source>
</evidence>
<feature type="transmembrane region" description="Helical" evidence="14">
    <location>
        <begin position="119"/>
        <end position="138"/>
    </location>
</feature>
<keyword evidence="3" id="KW-0444">Lipid biosynthesis</keyword>
<dbReference type="RefSeq" id="WP_289999206.1">
    <property type="nucleotide sequence ID" value="NZ_JAUEPH010000002.1"/>
</dbReference>
<dbReference type="InterPro" id="IPR006694">
    <property type="entry name" value="Fatty_acid_hydroxylase"/>
</dbReference>
<sequence length="414" mass="46745">MKNTKPNPRPTPRLFCIFQAFLILGSILSLGILLESNRILSYVLIFTSGWFTWTFIEYGMHRFLMHELIVPGKKITLFNHLEHHKSPQHLKVTFWHRVLSVSALIVSSIFAWYKGGAYPLAAGFISGFATFNLIHYVLHQRIGSYLLPHTQRAHILHHSTRPHHGYSFSTTFWDWLFNTLPPKNDVVTERMKKHYYSKEKTTSHIEKAHQAVSRQISIIAFGFLLLSTSCVPVFSDLQSARTLGSGGVEATPYYTNTGNEVSHLGFNFGVGLSESVDIRGKLDHNWYGNSEERENLTVLGIGPKISLVPNRLSFFIPAGRALGSRANETWEIHPTIFYSQPLIPERLELTVSPKWINYLCEDCGSSFATNLGLAYGKDLNKSALRIEYGRILAGGSVGQLSIGYSFNLNQGKNR</sequence>
<comment type="subcellular location">
    <subcellularLocation>
        <location evidence="2">Endoplasmic reticulum membrane</location>
        <topology evidence="2">Multi-pass membrane protein</topology>
    </subcellularLocation>
</comment>
<evidence type="ECO:0000256" key="3">
    <source>
        <dbReference type="ARBA" id="ARBA00022516"/>
    </source>
</evidence>
<evidence type="ECO:0000256" key="12">
    <source>
        <dbReference type="ARBA" id="ARBA00023136"/>
    </source>
</evidence>
<keyword evidence="10" id="KW-0560">Oxidoreductase</keyword>